<dbReference type="InterPro" id="IPR045926">
    <property type="entry name" value="DUF6345"/>
</dbReference>
<organism evidence="3 4">
    <name type="scientific">Nitrosomonas communis</name>
    <dbReference type="NCBI Taxonomy" id="44574"/>
    <lineage>
        <taxon>Bacteria</taxon>
        <taxon>Pseudomonadati</taxon>
        <taxon>Pseudomonadota</taxon>
        <taxon>Betaproteobacteria</taxon>
        <taxon>Nitrosomonadales</taxon>
        <taxon>Nitrosomonadaceae</taxon>
        <taxon>Nitrosomonas</taxon>
    </lineage>
</organism>
<protein>
    <submittedName>
        <fullName evidence="3">Uncharacterized protein</fullName>
    </submittedName>
</protein>
<evidence type="ECO:0000313" key="4">
    <source>
        <dbReference type="Proteomes" id="UP000183287"/>
    </source>
</evidence>
<evidence type="ECO:0000313" key="3">
    <source>
        <dbReference type="EMBL" id="SFM12397.1"/>
    </source>
</evidence>
<keyword evidence="4" id="KW-1185">Reference proteome</keyword>
<dbReference type="RefSeq" id="WP_074904803.1">
    <property type="nucleotide sequence ID" value="NZ_FOUB01000014.1"/>
</dbReference>
<evidence type="ECO:0000256" key="1">
    <source>
        <dbReference type="SAM" id="MobiDB-lite"/>
    </source>
</evidence>
<feature type="chain" id="PRO_5010231491" evidence="2">
    <location>
        <begin position="32"/>
        <end position="290"/>
    </location>
</feature>
<feature type="signal peptide" evidence="2">
    <location>
        <begin position="1"/>
        <end position="31"/>
    </location>
</feature>
<accession>A0A1I4NAR1</accession>
<gene>
    <name evidence="3" type="ORF">SAMN05421863_10146</name>
</gene>
<sequence>MKINLATKNFSVVRLLSSVVLISLLAYDASAREWAVECDEDYSQCGGSNLPNSCDNTDGMISEMNSLGGWVQGWYFKGSNAWPQDWQETATVNGGLDSSYMDKVGKADISVWSGHGTGATNEPNGSWDIAMGHRHNDVCNATSPSSIKMGEQTNDGFGNDGDNEYVVMDASCSAIEGELAQVWQNWGPGILMRSHQGLAFHNSPDDADDRLEEFIENIDDGDSNRSAWLDAGENCFLWWCSNSPMVITFGANSSDSSDRHNNETMRSPRADPPSGWDGHYHWSFIDNGSC</sequence>
<feature type="compositionally biased region" description="Basic and acidic residues" evidence="1">
    <location>
        <begin position="256"/>
        <end position="269"/>
    </location>
</feature>
<dbReference type="Pfam" id="PF19872">
    <property type="entry name" value="DUF6345"/>
    <property type="match status" value="1"/>
</dbReference>
<dbReference type="EMBL" id="FOUB01000014">
    <property type="protein sequence ID" value="SFM12397.1"/>
    <property type="molecule type" value="Genomic_DNA"/>
</dbReference>
<evidence type="ECO:0000256" key="2">
    <source>
        <dbReference type="SAM" id="SignalP"/>
    </source>
</evidence>
<dbReference type="AlphaFoldDB" id="A0A1I4NAR1"/>
<dbReference type="Proteomes" id="UP000183287">
    <property type="component" value="Unassembled WGS sequence"/>
</dbReference>
<proteinExistence type="predicted"/>
<feature type="region of interest" description="Disordered" evidence="1">
    <location>
        <begin position="254"/>
        <end position="273"/>
    </location>
</feature>
<name>A0A1I4NAR1_9PROT</name>
<reference evidence="4" key="1">
    <citation type="submission" date="2016-10" db="EMBL/GenBank/DDBJ databases">
        <authorList>
            <person name="Varghese N."/>
            <person name="Submissions S."/>
        </authorList>
    </citation>
    <scope>NUCLEOTIDE SEQUENCE [LARGE SCALE GENOMIC DNA]</scope>
    <source>
        <strain evidence="4">Nm44</strain>
    </source>
</reference>
<keyword evidence="2" id="KW-0732">Signal</keyword>